<evidence type="ECO:0000256" key="2">
    <source>
        <dbReference type="ARBA" id="ARBA00011741"/>
    </source>
</evidence>
<dbReference type="GO" id="GO:0018189">
    <property type="term" value="P:pyrroloquinoline quinone biosynthetic process"/>
    <property type="evidence" value="ECO:0007669"/>
    <property type="project" value="UniProtKB-UniPathway"/>
</dbReference>
<comment type="pathway">
    <text evidence="1">Cofactor biosynthesis; pyrroloquinoline quinone biosynthesis.</text>
</comment>
<dbReference type="AlphaFoldDB" id="A0A4Y6UK63"/>
<dbReference type="Proteomes" id="UP000316313">
    <property type="component" value="Chromosome"/>
</dbReference>
<evidence type="ECO:0000256" key="1">
    <source>
        <dbReference type="ARBA" id="ARBA00004886"/>
    </source>
</evidence>
<dbReference type="Gene3D" id="1.10.10.1150">
    <property type="entry name" value="Coenzyme PQQ synthesis protein D (PqqD)"/>
    <property type="match status" value="1"/>
</dbReference>
<sequence length="91" mass="10255">MSLSSKSILKFKRGHRLQHDRVRDIWLIQAPEKAFIVEGAAPHILHLIDGERDIESIVKKLSEDFSAPSDVISRDVYALLSDLAEKGVLYA</sequence>
<dbReference type="Pfam" id="PF05402">
    <property type="entry name" value="PqqD"/>
    <property type="match status" value="1"/>
</dbReference>
<evidence type="ECO:0000313" key="4">
    <source>
        <dbReference type="EMBL" id="QDH16866.1"/>
    </source>
</evidence>
<accession>A0A4Y6UK63</accession>
<keyword evidence="5" id="KW-1185">Reference proteome</keyword>
<dbReference type="KEGG" id="ssam:E3D00_04255"/>
<organism evidence="4 5">
    <name type="scientific">Swingsia samuiensis</name>
    <dbReference type="NCBI Taxonomy" id="1293412"/>
    <lineage>
        <taxon>Bacteria</taxon>
        <taxon>Pseudomonadati</taxon>
        <taxon>Pseudomonadota</taxon>
        <taxon>Alphaproteobacteria</taxon>
        <taxon>Acetobacterales</taxon>
        <taxon>Acetobacteraceae</taxon>
        <taxon>Swingsia</taxon>
    </lineage>
</organism>
<evidence type="ECO:0000313" key="5">
    <source>
        <dbReference type="Proteomes" id="UP000316313"/>
    </source>
</evidence>
<proteinExistence type="predicted"/>
<reference evidence="4 5" key="1">
    <citation type="submission" date="2019-03" db="EMBL/GenBank/DDBJ databases">
        <title>The complete genome sequence of Swingsia samuiensis NBRC107927(T).</title>
        <authorList>
            <person name="Chua K.-O."/>
            <person name="Chan K.-G."/>
            <person name="See-Too W.-S."/>
        </authorList>
    </citation>
    <scope>NUCLEOTIDE SEQUENCE [LARGE SCALE GENOMIC DNA]</scope>
    <source>
        <strain evidence="4 5">AH83</strain>
    </source>
</reference>
<dbReference type="EMBL" id="CP038141">
    <property type="protein sequence ID" value="QDH16866.1"/>
    <property type="molecule type" value="Genomic_DNA"/>
</dbReference>
<keyword evidence="3" id="KW-0884">PQQ biosynthesis</keyword>
<name>A0A4Y6UK63_9PROT</name>
<dbReference type="OrthoDB" id="7995890at2"/>
<dbReference type="GO" id="GO:0048038">
    <property type="term" value="F:quinone binding"/>
    <property type="evidence" value="ECO:0007669"/>
    <property type="project" value="InterPro"/>
</dbReference>
<comment type="subunit">
    <text evidence="2">Monomer. Interacts with PqqE.</text>
</comment>
<dbReference type="UniPathway" id="UPA00539"/>
<dbReference type="RefSeq" id="WP_141460248.1">
    <property type="nucleotide sequence ID" value="NZ_CP038141.1"/>
</dbReference>
<dbReference type="InterPro" id="IPR041881">
    <property type="entry name" value="PqqD_sf"/>
</dbReference>
<dbReference type="InterPro" id="IPR022479">
    <property type="entry name" value="PqqD_bac"/>
</dbReference>
<gene>
    <name evidence="4" type="primary">pqqD</name>
    <name evidence="4" type="ORF">E3D00_04255</name>
</gene>
<dbReference type="NCBIfam" id="TIGR03859">
    <property type="entry name" value="PQQ_PqqD"/>
    <property type="match status" value="1"/>
</dbReference>
<protein>
    <submittedName>
        <fullName evidence="4">Pyrroloquinoline quinone biosynthesis peptide chaperone PqqD</fullName>
    </submittedName>
</protein>
<dbReference type="InterPro" id="IPR008792">
    <property type="entry name" value="PQQD"/>
</dbReference>
<evidence type="ECO:0000256" key="3">
    <source>
        <dbReference type="ARBA" id="ARBA00022905"/>
    </source>
</evidence>